<dbReference type="Gene3D" id="3.40.50.300">
    <property type="entry name" value="P-loop containing nucleotide triphosphate hydrolases"/>
    <property type="match status" value="1"/>
</dbReference>
<proteinExistence type="inferred from homology"/>
<keyword evidence="8" id="KW-1185">Reference proteome</keyword>
<protein>
    <recommendedName>
        <fullName evidence="5">GPN-loop GTPase 2</fullName>
    </recommendedName>
</protein>
<name>A0A316ZIJ1_9BASI</name>
<gene>
    <name evidence="7" type="ORF">FA09DRAFT_342058</name>
</gene>
<keyword evidence="2 5" id="KW-0547">Nucleotide-binding</keyword>
<dbReference type="InterPro" id="IPR027417">
    <property type="entry name" value="P-loop_NTPase"/>
</dbReference>
<dbReference type="Proteomes" id="UP000245946">
    <property type="component" value="Unassembled WGS sequence"/>
</dbReference>
<dbReference type="RefSeq" id="XP_025601395.1">
    <property type="nucleotide sequence ID" value="XM_025744523.1"/>
</dbReference>
<evidence type="ECO:0000313" key="8">
    <source>
        <dbReference type="Proteomes" id="UP000245946"/>
    </source>
</evidence>
<dbReference type="InterPro" id="IPR004130">
    <property type="entry name" value="Gpn"/>
</dbReference>
<feature type="compositionally biased region" description="Acidic residues" evidence="6">
    <location>
        <begin position="192"/>
        <end position="210"/>
    </location>
</feature>
<evidence type="ECO:0000256" key="1">
    <source>
        <dbReference type="ARBA" id="ARBA00005290"/>
    </source>
</evidence>
<evidence type="ECO:0000256" key="6">
    <source>
        <dbReference type="SAM" id="MobiDB-lite"/>
    </source>
</evidence>
<dbReference type="GO" id="GO:0005525">
    <property type="term" value="F:GTP binding"/>
    <property type="evidence" value="ECO:0007669"/>
    <property type="project" value="UniProtKB-KW"/>
</dbReference>
<feature type="region of interest" description="Disordered" evidence="6">
    <location>
        <begin position="305"/>
        <end position="325"/>
    </location>
</feature>
<feature type="region of interest" description="Disordered" evidence="6">
    <location>
        <begin position="186"/>
        <end position="217"/>
    </location>
</feature>
<dbReference type="PANTHER" id="PTHR21231">
    <property type="entry name" value="XPA-BINDING PROTEIN 1-RELATED"/>
    <property type="match status" value="1"/>
</dbReference>
<dbReference type="STRING" id="58919.A0A316ZIJ1"/>
<dbReference type="GeneID" id="37272067"/>
<evidence type="ECO:0000256" key="2">
    <source>
        <dbReference type="ARBA" id="ARBA00022741"/>
    </source>
</evidence>
<evidence type="ECO:0000256" key="3">
    <source>
        <dbReference type="ARBA" id="ARBA00022801"/>
    </source>
</evidence>
<organism evidence="7 8">
    <name type="scientific">Tilletiopsis washingtonensis</name>
    <dbReference type="NCBI Taxonomy" id="58919"/>
    <lineage>
        <taxon>Eukaryota</taxon>
        <taxon>Fungi</taxon>
        <taxon>Dikarya</taxon>
        <taxon>Basidiomycota</taxon>
        <taxon>Ustilaginomycotina</taxon>
        <taxon>Exobasidiomycetes</taxon>
        <taxon>Entylomatales</taxon>
        <taxon>Entylomatales incertae sedis</taxon>
        <taxon>Tilletiopsis</taxon>
    </lineage>
</organism>
<sequence>MPFGQLIIGSPGAGKTTYCAGAQAFLHALDRPAAVVNLDPANERRLLPYAPAVDINELISVADVMREFGLGPNGALLYCMEYLEANLDWLLASLRALGEDAYVLFDIPGQVELSTNHPSLRRILEALGKDGWRLVAVHMADASHITDASRYVALLLLSLRAMLSLELPHINVLSKVDLLGEAVGKGGGGSAEDGESEESDGWSSAEEEEDGERKAGGRREGLAFNLSYYTRAQDLSRLTDSLEALAAPRRASRFAELNARICELVEDFGLVGFETLAVDDKRSMLRLTRVIDKAGGYVYAPRAAGQASAREHRGGPSNPKDVQLPAQDDPELARYEAGSLAATAGGLLRRDGAATAAALFGTADGDIAGWGEAGDVQERWVDDRARWDAWEAMQAQQEREKRLERDVYREAGKVLQAEKERKEQGG</sequence>
<keyword evidence="3 5" id="KW-0378">Hydrolase</keyword>
<reference evidence="7 8" key="1">
    <citation type="journal article" date="2018" name="Mol. Biol. Evol.">
        <title>Broad Genomic Sampling Reveals a Smut Pathogenic Ancestry of the Fungal Clade Ustilaginomycotina.</title>
        <authorList>
            <person name="Kijpornyongpan T."/>
            <person name="Mondo S.J."/>
            <person name="Barry K."/>
            <person name="Sandor L."/>
            <person name="Lee J."/>
            <person name="Lipzen A."/>
            <person name="Pangilinan J."/>
            <person name="LaButti K."/>
            <person name="Hainaut M."/>
            <person name="Henrissat B."/>
            <person name="Grigoriev I.V."/>
            <person name="Spatafora J.W."/>
            <person name="Aime M.C."/>
        </authorList>
    </citation>
    <scope>NUCLEOTIDE SEQUENCE [LARGE SCALE GENOMIC DNA]</scope>
    <source>
        <strain evidence="7 8">MCA 4186</strain>
    </source>
</reference>
<dbReference type="AlphaFoldDB" id="A0A316ZIJ1"/>
<evidence type="ECO:0000256" key="5">
    <source>
        <dbReference type="RuleBase" id="RU365059"/>
    </source>
</evidence>
<dbReference type="SUPFAM" id="SSF52540">
    <property type="entry name" value="P-loop containing nucleoside triphosphate hydrolases"/>
    <property type="match status" value="1"/>
</dbReference>
<evidence type="ECO:0000313" key="7">
    <source>
        <dbReference type="EMBL" id="PWO01117.1"/>
    </source>
</evidence>
<dbReference type="CDD" id="cd17871">
    <property type="entry name" value="GPN2"/>
    <property type="match status" value="1"/>
</dbReference>
<comment type="function">
    <text evidence="5">Small GTPase required for proper localization of RNA polymerase II and III (RNAPII and RNAPIII). May act at an RNAP assembly step prior to nuclear import.</text>
</comment>
<comment type="subunit">
    <text evidence="5">Binds to RNA polymerase II (RNAPII).</text>
</comment>
<dbReference type="PANTHER" id="PTHR21231:SF3">
    <property type="entry name" value="GPN-LOOP GTPASE 2"/>
    <property type="match status" value="1"/>
</dbReference>
<keyword evidence="4 5" id="KW-0342">GTP-binding</keyword>
<dbReference type="InterPro" id="IPR030231">
    <property type="entry name" value="Gpn2"/>
</dbReference>
<dbReference type="Pfam" id="PF03029">
    <property type="entry name" value="ATP_bind_1"/>
    <property type="match status" value="1"/>
</dbReference>
<dbReference type="GO" id="GO:0003924">
    <property type="term" value="F:GTPase activity"/>
    <property type="evidence" value="ECO:0007669"/>
    <property type="project" value="TreeGrafter"/>
</dbReference>
<accession>A0A316ZIJ1</accession>
<evidence type="ECO:0000256" key="4">
    <source>
        <dbReference type="ARBA" id="ARBA00023134"/>
    </source>
</evidence>
<dbReference type="OrthoDB" id="5839at2759"/>
<comment type="similarity">
    <text evidence="1 5">Belongs to the GPN-loop GTPase family.</text>
</comment>
<dbReference type="GO" id="GO:0005737">
    <property type="term" value="C:cytoplasm"/>
    <property type="evidence" value="ECO:0007669"/>
    <property type="project" value="TreeGrafter"/>
</dbReference>
<dbReference type="EMBL" id="KZ819283">
    <property type="protein sequence ID" value="PWO01117.1"/>
    <property type="molecule type" value="Genomic_DNA"/>
</dbReference>